<accession>A0A0D0BCT6</accession>
<evidence type="ECO:0000313" key="2">
    <source>
        <dbReference type="Proteomes" id="UP000054485"/>
    </source>
</evidence>
<dbReference type="HOGENOM" id="CLU_2456254_0_0_1"/>
<proteinExistence type="predicted"/>
<reference evidence="2" key="2">
    <citation type="submission" date="2015-01" db="EMBL/GenBank/DDBJ databases">
        <title>Evolutionary Origins and Diversification of the Mycorrhizal Mutualists.</title>
        <authorList>
            <consortium name="DOE Joint Genome Institute"/>
            <consortium name="Mycorrhizal Genomics Consortium"/>
            <person name="Kohler A."/>
            <person name="Kuo A."/>
            <person name="Nagy L.G."/>
            <person name="Floudas D."/>
            <person name="Copeland A."/>
            <person name="Barry K.W."/>
            <person name="Cichocki N."/>
            <person name="Veneault-Fourrey C."/>
            <person name="LaButti K."/>
            <person name="Lindquist E.A."/>
            <person name="Lipzen A."/>
            <person name="Lundell T."/>
            <person name="Morin E."/>
            <person name="Murat C."/>
            <person name="Riley R."/>
            <person name="Ohm R."/>
            <person name="Sun H."/>
            <person name="Tunlid A."/>
            <person name="Henrissat B."/>
            <person name="Grigoriev I.V."/>
            <person name="Hibbett D.S."/>
            <person name="Martin F."/>
        </authorList>
    </citation>
    <scope>NUCLEOTIDE SEQUENCE [LARGE SCALE GENOMIC DNA]</scope>
    <source>
        <strain evidence="2">UH-Slu-Lm8-n1</strain>
    </source>
</reference>
<evidence type="ECO:0000313" key="1">
    <source>
        <dbReference type="EMBL" id="KIK47594.1"/>
    </source>
</evidence>
<sequence length="89" mass="9835">MPIGETRRMFSIMTITCEPEDDDNEPLSAQSFRWTGYCWNKDAVTIVPSRPISKSHCLLEGNVAAPLSAHATVMIDEAGDANTRPVTRI</sequence>
<protein>
    <submittedName>
        <fullName evidence="1">Uncharacterized protein</fullName>
    </submittedName>
</protein>
<dbReference type="Proteomes" id="UP000054485">
    <property type="component" value="Unassembled WGS sequence"/>
</dbReference>
<dbReference type="AlphaFoldDB" id="A0A0D0BCT6"/>
<organism evidence="1 2">
    <name type="scientific">Suillus luteus UH-Slu-Lm8-n1</name>
    <dbReference type="NCBI Taxonomy" id="930992"/>
    <lineage>
        <taxon>Eukaryota</taxon>
        <taxon>Fungi</taxon>
        <taxon>Dikarya</taxon>
        <taxon>Basidiomycota</taxon>
        <taxon>Agaricomycotina</taxon>
        <taxon>Agaricomycetes</taxon>
        <taxon>Agaricomycetidae</taxon>
        <taxon>Boletales</taxon>
        <taxon>Suillineae</taxon>
        <taxon>Suillaceae</taxon>
        <taxon>Suillus</taxon>
    </lineage>
</organism>
<gene>
    <name evidence="1" type="ORF">CY34DRAFT_799104</name>
</gene>
<reference evidence="1 2" key="1">
    <citation type="submission" date="2014-04" db="EMBL/GenBank/DDBJ databases">
        <authorList>
            <consortium name="DOE Joint Genome Institute"/>
            <person name="Kuo A."/>
            <person name="Ruytinx J."/>
            <person name="Rineau F."/>
            <person name="Colpaert J."/>
            <person name="Kohler A."/>
            <person name="Nagy L.G."/>
            <person name="Floudas D."/>
            <person name="Copeland A."/>
            <person name="Barry K.W."/>
            <person name="Cichocki N."/>
            <person name="Veneault-Fourrey C."/>
            <person name="LaButti K."/>
            <person name="Lindquist E.A."/>
            <person name="Lipzen A."/>
            <person name="Lundell T."/>
            <person name="Morin E."/>
            <person name="Murat C."/>
            <person name="Sun H."/>
            <person name="Tunlid A."/>
            <person name="Henrissat B."/>
            <person name="Grigoriev I.V."/>
            <person name="Hibbett D.S."/>
            <person name="Martin F."/>
            <person name="Nordberg H.P."/>
            <person name="Cantor M.N."/>
            <person name="Hua S.X."/>
        </authorList>
    </citation>
    <scope>NUCLEOTIDE SEQUENCE [LARGE SCALE GENOMIC DNA]</scope>
    <source>
        <strain evidence="1 2">UH-Slu-Lm8-n1</strain>
    </source>
</reference>
<dbReference type="EMBL" id="KN835145">
    <property type="protein sequence ID" value="KIK47594.1"/>
    <property type="molecule type" value="Genomic_DNA"/>
</dbReference>
<keyword evidence="2" id="KW-1185">Reference proteome</keyword>
<dbReference type="InParanoid" id="A0A0D0BCT6"/>
<name>A0A0D0BCT6_9AGAM</name>